<evidence type="ECO:0000313" key="6">
    <source>
        <dbReference type="Proteomes" id="UP000010729"/>
    </source>
</evidence>
<dbReference type="Gene3D" id="3.40.50.620">
    <property type="entry name" value="HUPs"/>
    <property type="match status" value="2"/>
</dbReference>
<protein>
    <submittedName>
        <fullName evidence="5">Universal stress protein</fullName>
    </submittedName>
</protein>
<dbReference type="Pfam" id="PF00582">
    <property type="entry name" value="Usp"/>
    <property type="match status" value="2"/>
</dbReference>
<evidence type="ECO:0000313" key="5">
    <source>
        <dbReference type="EMBL" id="EMY34083.1"/>
    </source>
</evidence>
<dbReference type="Proteomes" id="UP000010729">
    <property type="component" value="Unassembled WGS sequence"/>
</dbReference>
<dbReference type="PANTHER" id="PTHR46268:SF27">
    <property type="entry name" value="UNIVERSAL STRESS PROTEIN RV2623"/>
    <property type="match status" value="1"/>
</dbReference>
<evidence type="ECO:0000259" key="4">
    <source>
        <dbReference type="Pfam" id="PF00582"/>
    </source>
</evidence>
<evidence type="ECO:0000256" key="1">
    <source>
        <dbReference type="ARBA" id="ARBA00008791"/>
    </source>
</evidence>
<dbReference type="InterPro" id="IPR006016">
    <property type="entry name" value="UspA"/>
</dbReference>
<keyword evidence="2" id="KW-0547">Nucleotide-binding</keyword>
<keyword evidence="3" id="KW-0067">ATP-binding</keyword>
<dbReference type="SUPFAM" id="SSF52402">
    <property type="entry name" value="Adenine nucleotide alpha hydrolases-like"/>
    <property type="match status" value="2"/>
</dbReference>
<dbReference type="PANTHER" id="PTHR46268">
    <property type="entry name" value="STRESS RESPONSE PROTEIN NHAX"/>
    <property type="match status" value="1"/>
</dbReference>
<dbReference type="AlphaFoldDB" id="N1V752"/>
<comment type="similarity">
    <text evidence="1">Belongs to the universal stress protein A family.</text>
</comment>
<dbReference type="EMBL" id="ANPE02000134">
    <property type="protein sequence ID" value="EMY34083.1"/>
    <property type="molecule type" value="Genomic_DNA"/>
</dbReference>
<name>N1V752_9MICC</name>
<dbReference type="PRINTS" id="PR01438">
    <property type="entry name" value="UNVRSLSTRESS"/>
</dbReference>
<organism evidence="5 6">
    <name type="scientific">Arthrobacter crystallopoietes BAB-32</name>
    <dbReference type="NCBI Taxonomy" id="1246476"/>
    <lineage>
        <taxon>Bacteria</taxon>
        <taxon>Bacillati</taxon>
        <taxon>Actinomycetota</taxon>
        <taxon>Actinomycetes</taxon>
        <taxon>Micrococcales</taxon>
        <taxon>Micrococcaceae</taxon>
        <taxon>Crystallibacter</taxon>
    </lineage>
</organism>
<feature type="domain" description="UspA" evidence="4">
    <location>
        <begin position="180"/>
        <end position="303"/>
    </location>
</feature>
<dbReference type="InterPro" id="IPR006015">
    <property type="entry name" value="Universal_stress_UspA"/>
</dbReference>
<comment type="caution">
    <text evidence="5">The sequence shown here is derived from an EMBL/GenBank/DDBJ whole genome shotgun (WGS) entry which is preliminary data.</text>
</comment>
<feature type="domain" description="UspA" evidence="4">
    <location>
        <begin position="26"/>
        <end position="160"/>
    </location>
</feature>
<proteinExistence type="inferred from homology"/>
<dbReference type="GO" id="GO:0005524">
    <property type="term" value="F:ATP binding"/>
    <property type="evidence" value="ECO:0007669"/>
    <property type="project" value="UniProtKB-KW"/>
</dbReference>
<accession>N1V752</accession>
<dbReference type="CDD" id="cd00293">
    <property type="entry name" value="USP-like"/>
    <property type="match status" value="2"/>
</dbReference>
<dbReference type="InterPro" id="IPR014729">
    <property type="entry name" value="Rossmann-like_a/b/a_fold"/>
</dbReference>
<evidence type="ECO:0000256" key="3">
    <source>
        <dbReference type="ARBA" id="ARBA00022840"/>
    </source>
</evidence>
<sequence>MLGGPQRGKHGTAPDRRDRKLEERMRYVVGYQPDERGADAVALGVAISRAQGIGLDIVYVVPENAPFVSVEPRGRRIKAGEQEITRARHEALALVPSDVEADFRVVDADSFSEGLINAAVEDAAALIVIGAASHGIFKRFTVGSVANALLHASPLPVALAPRGYQHNGPLTRMTAFIGQRPGSQAARDVAVTAADRRGVPLRLVSLVALDTREHSDSGEAIHQAHLHANSVLAETASKLLEGTATVTVAHGRSIEQAIDSLDWEDGELVIIGSSRLAQRNRLFLGSTALKVLRALPVPMVVVPAGNGAGAPRV</sequence>
<gene>
    <name evidence="5" type="ORF">D477_011561</name>
</gene>
<evidence type="ECO:0000256" key="2">
    <source>
        <dbReference type="ARBA" id="ARBA00022741"/>
    </source>
</evidence>
<reference evidence="5 6" key="1">
    <citation type="journal article" date="2013" name="Genome Announc.">
        <title>Draft Genome Sequence of Arthrobacter crystallopoietes Strain BAB-32, Revealing Genes for Bioremediation.</title>
        <authorList>
            <person name="Joshi M.N."/>
            <person name="Pandit A.S."/>
            <person name="Sharma A."/>
            <person name="Pandya R.V."/>
            <person name="Desai S.M."/>
            <person name="Saxena A.K."/>
            <person name="Bagatharia S.B."/>
        </authorList>
    </citation>
    <scope>NUCLEOTIDE SEQUENCE [LARGE SCALE GENOMIC DNA]</scope>
    <source>
        <strain evidence="5 6">BAB-32</strain>
    </source>
</reference>
<keyword evidence="6" id="KW-1185">Reference proteome</keyword>